<dbReference type="PANTHER" id="PTHR23329">
    <property type="entry name" value="TUFTELIN-INTERACTING PROTEIN 11-RELATED"/>
    <property type="match status" value="1"/>
</dbReference>
<dbReference type="PANTHER" id="PTHR23329:SF1">
    <property type="entry name" value="TUFTELIN-INTERACTING PROTEIN 11"/>
    <property type="match status" value="1"/>
</dbReference>
<evidence type="ECO:0000313" key="4">
    <source>
        <dbReference type="EMBL" id="EGV62271.1"/>
    </source>
</evidence>
<evidence type="ECO:0000313" key="5">
    <source>
        <dbReference type="Proteomes" id="UP000000707"/>
    </source>
</evidence>
<feature type="region of interest" description="Disordered" evidence="2">
    <location>
        <begin position="1"/>
        <end position="52"/>
    </location>
</feature>
<feature type="domain" description="G-patch" evidence="3">
    <location>
        <begin position="72"/>
        <end position="118"/>
    </location>
</feature>
<organism evidence="5">
    <name type="scientific">Candida tenuis (strain ATCC 10573 / BCRC 21748 / CBS 615 / JCM 9827 / NBRC 10315 / NRRL Y-1498 / VKM Y-70)</name>
    <name type="common">Yeast</name>
    <name type="synonym">Yamadazyma tenuis</name>
    <dbReference type="NCBI Taxonomy" id="590646"/>
    <lineage>
        <taxon>Eukaryota</taxon>
        <taxon>Fungi</taxon>
        <taxon>Dikarya</taxon>
        <taxon>Ascomycota</taxon>
        <taxon>Saccharomycotina</taxon>
        <taxon>Pichiomycetes</taxon>
        <taxon>Debaryomycetaceae</taxon>
        <taxon>Yamadazyma</taxon>
    </lineage>
</organism>
<dbReference type="InterPro" id="IPR045211">
    <property type="entry name" value="TFP11/STIP/Ntr1"/>
</dbReference>
<dbReference type="Proteomes" id="UP000000707">
    <property type="component" value="Unassembled WGS sequence"/>
</dbReference>
<dbReference type="SMART" id="SM00443">
    <property type="entry name" value="G_patch"/>
    <property type="match status" value="1"/>
</dbReference>
<evidence type="ECO:0000256" key="1">
    <source>
        <dbReference type="SAM" id="Coils"/>
    </source>
</evidence>
<dbReference type="eggNOG" id="KOG2184">
    <property type="taxonomic scope" value="Eukaryota"/>
</dbReference>
<dbReference type="KEGG" id="cten:18250482"/>
<feature type="compositionally biased region" description="Acidic residues" evidence="2">
    <location>
        <begin position="42"/>
        <end position="51"/>
    </location>
</feature>
<dbReference type="AlphaFoldDB" id="G3B7G3"/>
<sequence length="623" mass="70864">MNFISFSKPGLQDPGDNAPTTGSTSMRSAGMSAMDNNSYSDVSDDLDDVNQNDDYKKQYKMDVDTDNSLTSQYGIGASLLISMGYTPGTGLGANQEGIVDPIKTKLRPQGIGVGGISEKVTEDTKQQEIKPKASHNSDLIALYGLLEELALKDVNVPRDIKTRDARLKELVQKLTQINESLDGMIRQEKYLLYQNHELQRTIEDTDKQIGELQQIKEALERKDIDSLITIKHPRAKHSFVNFYAKDMKSYISEGNLGQMAHLSQKYRQIEHFNETVLNPFDSLIYTQLRTEIRASHNHDEIVHILGVWQDSLILTSPITLTKLINEEVVPRLMEDITNWNPTHQSPVFLIHYLRLSESSEAFVPLIEKVYTKFLKYFDAPTLLMAEELQTITGFWFELFKQYLGVVSVDRLRDHIFAVLLGSVVDDENSAELVFMIVSSSLLTNIHKELYLQFKYFNPWLKRFSELKQHHLQKFLVEFKKWYQLIKGFITKYQITGEPLDIISWNLNKLFSDNPLEKLPSLENQFFPSNTLILNYIGGSNGFSVQGIPSSQLSASFKDVVESYCLAQNISFKVMGQDPSRGTIYEFSRSRRATGYLKEDVLYVKPSMGANYSAVDVSALSSLV</sequence>
<dbReference type="GeneID" id="18250482"/>
<dbReference type="HOGENOM" id="CLU_367267_0_0_1"/>
<dbReference type="EMBL" id="GL996527">
    <property type="protein sequence ID" value="EGV62271.1"/>
    <property type="molecule type" value="Genomic_DNA"/>
</dbReference>
<dbReference type="GO" id="GO:0003676">
    <property type="term" value="F:nucleic acid binding"/>
    <property type="evidence" value="ECO:0007669"/>
    <property type="project" value="InterPro"/>
</dbReference>
<dbReference type="InterPro" id="IPR000467">
    <property type="entry name" value="G_patch_dom"/>
</dbReference>
<accession>G3B7G3</accession>
<proteinExistence type="predicted"/>
<gene>
    <name evidence="4" type="ORF">CANTEDRAFT_95157</name>
</gene>
<reference evidence="4 5" key="1">
    <citation type="journal article" date="2011" name="Proc. Natl. Acad. Sci. U.S.A.">
        <title>Comparative genomics of xylose-fermenting fungi for enhanced biofuel production.</title>
        <authorList>
            <person name="Wohlbach D.J."/>
            <person name="Kuo A."/>
            <person name="Sato T.K."/>
            <person name="Potts K.M."/>
            <person name="Salamov A.A."/>
            <person name="LaButti K.M."/>
            <person name="Sun H."/>
            <person name="Clum A."/>
            <person name="Pangilinan J.L."/>
            <person name="Lindquist E.A."/>
            <person name="Lucas S."/>
            <person name="Lapidus A."/>
            <person name="Jin M."/>
            <person name="Gunawan C."/>
            <person name="Balan V."/>
            <person name="Dale B.E."/>
            <person name="Jeffries T.W."/>
            <person name="Zinkel R."/>
            <person name="Barry K.W."/>
            <person name="Grigoriev I.V."/>
            <person name="Gasch A.P."/>
        </authorList>
    </citation>
    <scope>NUCLEOTIDE SEQUENCE [LARGE SCALE GENOMIC DNA]</scope>
    <source>
        <strain evidence="5">ATCC 10573 / BCRC 21748 / CBS 615 / JCM 9827 / NBRC 10315 / NRRL Y-1498 / VKM Y-70</strain>
    </source>
</reference>
<dbReference type="GO" id="GO:0071008">
    <property type="term" value="C:U2-type post-mRNA release spliceosomal complex"/>
    <property type="evidence" value="ECO:0007669"/>
    <property type="project" value="TreeGrafter"/>
</dbReference>
<dbReference type="Pfam" id="PF01585">
    <property type="entry name" value="G-patch"/>
    <property type="match status" value="1"/>
</dbReference>
<protein>
    <recommendedName>
        <fullName evidence="3">G-patch domain-containing protein</fullName>
    </recommendedName>
</protein>
<dbReference type="GO" id="GO:0000390">
    <property type="term" value="P:spliceosomal complex disassembly"/>
    <property type="evidence" value="ECO:0007669"/>
    <property type="project" value="InterPro"/>
</dbReference>
<name>G3B7G3_CANTC</name>
<feature type="compositionally biased region" description="Polar residues" evidence="2">
    <location>
        <begin position="18"/>
        <end position="27"/>
    </location>
</feature>
<dbReference type="OrthoDB" id="4822at2759"/>
<evidence type="ECO:0000259" key="3">
    <source>
        <dbReference type="PROSITE" id="PS50174"/>
    </source>
</evidence>
<feature type="coiled-coil region" evidence="1">
    <location>
        <begin position="167"/>
        <end position="222"/>
    </location>
</feature>
<dbReference type="STRING" id="590646.G3B7G3"/>
<keyword evidence="1" id="KW-0175">Coiled coil</keyword>
<keyword evidence="5" id="KW-1185">Reference proteome</keyword>
<evidence type="ECO:0000256" key="2">
    <source>
        <dbReference type="SAM" id="MobiDB-lite"/>
    </source>
</evidence>
<dbReference type="PROSITE" id="PS50174">
    <property type="entry name" value="G_PATCH"/>
    <property type="match status" value="1"/>
</dbReference>